<dbReference type="GO" id="GO:0005739">
    <property type="term" value="C:mitochondrion"/>
    <property type="evidence" value="ECO:0007669"/>
    <property type="project" value="UniProtKB-SubCell"/>
</dbReference>
<comment type="subcellular location">
    <subcellularLocation>
        <location evidence="7">Mitochondrion</location>
    </subcellularLocation>
    <subcellularLocation>
        <location evidence="7">Plastid</location>
        <location evidence="7">Chloroplast stroma</location>
    </subcellularLocation>
</comment>
<dbReference type="GO" id="GO:0009570">
    <property type="term" value="C:chloroplast stroma"/>
    <property type="evidence" value="ECO:0007669"/>
    <property type="project" value="UniProtKB-SubCell"/>
</dbReference>
<dbReference type="Pfam" id="PF01425">
    <property type="entry name" value="Amidase"/>
    <property type="match status" value="1"/>
</dbReference>
<organism evidence="9 10">
    <name type="scientific">Jatropha curcas</name>
    <name type="common">Barbados nut</name>
    <dbReference type="NCBI Taxonomy" id="180498"/>
    <lineage>
        <taxon>Eukaryota</taxon>
        <taxon>Viridiplantae</taxon>
        <taxon>Streptophyta</taxon>
        <taxon>Embryophyta</taxon>
        <taxon>Tracheophyta</taxon>
        <taxon>Spermatophyta</taxon>
        <taxon>Magnoliopsida</taxon>
        <taxon>eudicotyledons</taxon>
        <taxon>Gunneridae</taxon>
        <taxon>Pentapetalae</taxon>
        <taxon>rosids</taxon>
        <taxon>fabids</taxon>
        <taxon>Malpighiales</taxon>
        <taxon>Euphorbiaceae</taxon>
        <taxon>Crotonoideae</taxon>
        <taxon>Jatropheae</taxon>
        <taxon>Jatropha</taxon>
    </lineage>
</organism>
<keyword evidence="5 7" id="KW-0648">Protein biosynthesis</keyword>
<dbReference type="InterPro" id="IPR023631">
    <property type="entry name" value="Amidase_dom"/>
</dbReference>
<evidence type="ECO:0000259" key="8">
    <source>
        <dbReference type="Pfam" id="PF01425"/>
    </source>
</evidence>
<dbReference type="GO" id="GO:0070681">
    <property type="term" value="P:glutaminyl-tRNAGln biosynthesis via transamidation"/>
    <property type="evidence" value="ECO:0007669"/>
    <property type="project" value="UniProtKB-UniRule"/>
</dbReference>
<proteinExistence type="inferred from homology"/>
<evidence type="ECO:0000256" key="3">
    <source>
        <dbReference type="ARBA" id="ARBA00022741"/>
    </source>
</evidence>
<evidence type="ECO:0000256" key="7">
    <source>
        <dbReference type="HAMAP-Rule" id="MF_03150"/>
    </source>
</evidence>
<evidence type="ECO:0000313" key="9">
    <source>
        <dbReference type="EMBL" id="KDP39804.1"/>
    </source>
</evidence>
<comment type="catalytic activity">
    <reaction evidence="6 7">
        <text>L-glutamyl-tRNA(Gln) + L-glutamine + ATP + H2O = L-glutaminyl-tRNA(Gln) + L-glutamate + ADP + phosphate + H(+)</text>
        <dbReference type="Rhea" id="RHEA:17521"/>
        <dbReference type="Rhea" id="RHEA-COMP:9681"/>
        <dbReference type="Rhea" id="RHEA-COMP:9684"/>
        <dbReference type="ChEBI" id="CHEBI:15377"/>
        <dbReference type="ChEBI" id="CHEBI:15378"/>
        <dbReference type="ChEBI" id="CHEBI:29985"/>
        <dbReference type="ChEBI" id="CHEBI:30616"/>
        <dbReference type="ChEBI" id="CHEBI:43474"/>
        <dbReference type="ChEBI" id="CHEBI:58359"/>
        <dbReference type="ChEBI" id="CHEBI:78520"/>
        <dbReference type="ChEBI" id="CHEBI:78521"/>
        <dbReference type="ChEBI" id="CHEBI:456216"/>
        <dbReference type="EC" id="6.3.5.7"/>
    </reaction>
</comment>
<evidence type="ECO:0000256" key="6">
    <source>
        <dbReference type="ARBA" id="ARBA00047407"/>
    </source>
</evidence>
<dbReference type="GO" id="GO:0030956">
    <property type="term" value="C:glutamyl-tRNA(Gln) amidotransferase complex"/>
    <property type="evidence" value="ECO:0007669"/>
    <property type="project" value="UniProtKB-UniRule"/>
</dbReference>
<keyword evidence="4 7" id="KW-0067">ATP-binding</keyword>
<dbReference type="PROSITE" id="PS00571">
    <property type="entry name" value="AMIDASES"/>
    <property type="match status" value="1"/>
</dbReference>
<dbReference type="InterPro" id="IPR004412">
    <property type="entry name" value="GatA"/>
</dbReference>
<reference evidence="9 10" key="1">
    <citation type="journal article" date="2014" name="PLoS ONE">
        <title>Global Analysis of Gene Expression Profiles in Physic Nut (Jatropha curcas L.) Seedlings Exposed to Salt Stress.</title>
        <authorList>
            <person name="Zhang L."/>
            <person name="Zhang C."/>
            <person name="Wu P."/>
            <person name="Chen Y."/>
            <person name="Li M."/>
            <person name="Jiang H."/>
            <person name="Wu G."/>
        </authorList>
    </citation>
    <scope>NUCLEOTIDE SEQUENCE [LARGE SCALE GENOMIC DNA]</scope>
    <source>
        <strain evidence="10">cv. GZQX0401</strain>
        <tissue evidence="9">Young leaves</tissue>
    </source>
</reference>
<keyword evidence="7" id="KW-0934">Plastid</keyword>
<keyword evidence="10" id="KW-1185">Reference proteome</keyword>
<evidence type="ECO:0000256" key="2">
    <source>
        <dbReference type="ARBA" id="ARBA00022598"/>
    </source>
</evidence>
<name>A0A067L6U6_JATCU</name>
<evidence type="ECO:0000256" key="1">
    <source>
        <dbReference type="ARBA" id="ARBA00008069"/>
    </source>
</evidence>
<keyword evidence="7" id="KW-0496">Mitochondrion</keyword>
<dbReference type="EMBL" id="KK914343">
    <property type="protein sequence ID" value="KDP39804.1"/>
    <property type="molecule type" value="Genomic_DNA"/>
</dbReference>
<dbReference type="GO" id="GO:0005524">
    <property type="term" value="F:ATP binding"/>
    <property type="evidence" value="ECO:0007669"/>
    <property type="project" value="UniProtKB-KW"/>
</dbReference>
<dbReference type="SUPFAM" id="SSF75304">
    <property type="entry name" value="Amidase signature (AS) enzymes"/>
    <property type="match status" value="1"/>
</dbReference>
<dbReference type="EC" id="6.3.5.7" evidence="7"/>
<dbReference type="HAMAP" id="MF_00120">
    <property type="entry name" value="GatA"/>
    <property type="match status" value="1"/>
</dbReference>
<feature type="domain" description="Amidase" evidence="8">
    <location>
        <begin position="80"/>
        <end position="530"/>
    </location>
</feature>
<dbReference type="NCBIfam" id="TIGR00132">
    <property type="entry name" value="gatA"/>
    <property type="match status" value="1"/>
</dbReference>
<evidence type="ECO:0000256" key="4">
    <source>
        <dbReference type="ARBA" id="ARBA00022840"/>
    </source>
</evidence>
<dbReference type="InterPro" id="IPR036928">
    <property type="entry name" value="AS_sf"/>
</dbReference>
<dbReference type="InterPro" id="IPR000120">
    <property type="entry name" value="Amidase"/>
</dbReference>
<dbReference type="PANTHER" id="PTHR11895">
    <property type="entry name" value="TRANSAMIDASE"/>
    <property type="match status" value="1"/>
</dbReference>
<gene>
    <name evidence="7" type="primary">GATA</name>
    <name evidence="9" type="ORF">JCGZ_03940</name>
</gene>
<evidence type="ECO:0000313" key="10">
    <source>
        <dbReference type="Proteomes" id="UP000027138"/>
    </source>
</evidence>
<dbReference type="OrthoDB" id="421993at2759"/>
<comment type="miscellaneous">
    <text evidence="7">This protein may be expected to contain an N-terminal transit peptide but none has been predicted.</text>
</comment>
<keyword evidence="3 7" id="KW-0547">Nucleotide-binding</keyword>
<dbReference type="InterPro" id="IPR020556">
    <property type="entry name" value="Amidase_CS"/>
</dbReference>
<feature type="active site" description="Charge relay system" evidence="7">
    <location>
        <position position="133"/>
    </location>
</feature>
<feature type="active site" description="Acyl-ester intermediate" evidence="7">
    <location>
        <position position="232"/>
    </location>
</feature>
<evidence type="ECO:0000256" key="5">
    <source>
        <dbReference type="ARBA" id="ARBA00022917"/>
    </source>
</evidence>
<comment type="function">
    <text evidence="7">Allows the formation of correctly charged Gln-tRNA(Gln) through the transamidation of misacylated Glu-tRNA(Gln) in chloroplasts and mitochondria. The reaction takes place in the presence of glutamine and ATP through an activated gamma-phospho-Glu-tRNA(Gln).</text>
</comment>
<dbReference type="AlphaFoldDB" id="A0A067L6U6"/>
<dbReference type="Proteomes" id="UP000027138">
    <property type="component" value="Unassembled WGS sequence"/>
</dbReference>
<sequence>MLSTLQPPWSLSRFPLHHLSSIKPRSLTFTSVSSSSSSLSSSINSLPVTTSALTDPSPYSSQILTLRHSLLCRSLTATQLAESYLARLRVTEPQLNSFLHISDNVLKQAQEIDDKIDKGEDVGPLAGVLVGVKDNICTADMPSTGGSRILENYQAPYDATTVRRMKEKGAIVVGKTNLDEFGMGSTTEGSGFKVTSNPWDVSRVPGGSSGGSAAAVSARQCMVSLGSDTGGSVRQPASFCGVVGLKPTYGRVSRFGLMAYASSLDVIGCLGTSVADTGILLHAISGHDRYDATSSRREVPDYTSQFTSINLVESRPLKGLRIGLIRETLDDGVDNGVKSAINGAASHLEELGCIVTEVSLPSFSLGLPAYYILAASESSSNLARYDGVRYGNQAVADELNLLYGDSRAKGFGPEVKMRILMGTYALSAGYYDAYYKRAQQVRTLIRKSFKAALDANDILICPAAPSAAYKIGEKKNDPLAMYAGDIMTVNVNLAGLPALVLPCGFVEGGPAGLPVGLQIIGAAFDEEKLLKVGHIFEQTLQGYRFVPPLIAGDVV</sequence>
<dbReference type="PANTHER" id="PTHR11895:SF7">
    <property type="entry name" value="GLUTAMYL-TRNA(GLN) AMIDOTRANSFERASE SUBUNIT A, MITOCHONDRIAL"/>
    <property type="match status" value="1"/>
</dbReference>
<dbReference type="KEGG" id="jcu:105632427"/>
<dbReference type="GO" id="GO:0016811">
    <property type="term" value="F:hydrolase activity, acting on carbon-nitrogen (but not peptide) bonds, in linear amides"/>
    <property type="evidence" value="ECO:0007669"/>
    <property type="project" value="UniProtKB-ARBA"/>
</dbReference>
<protein>
    <recommendedName>
        <fullName evidence="7">Glutamyl-tRNA(Gln) amidotransferase subunit A, chloroplastic/mitochondrial</fullName>
        <shortName evidence="7">Glu-AdT subunit A</shortName>
        <ecNumber evidence="7">6.3.5.7</ecNumber>
    </recommendedName>
</protein>
<dbReference type="GO" id="GO:0032543">
    <property type="term" value="P:mitochondrial translation"/>
    <property type="evidence" value="ECO:0007669"/>
    <property type="project" value="UniProtKB-UniRule"/>
</dbReference>
<feature type="active site" description="Charge relay system" evidence="7">
    <location>
        <position position="208"/>
    </location>
</feature>
<dbReference type="STRING" id="180498.A0A067L6U6"/>
<dbReference type="GO" id="GO:0050567">
    <property type="term" value="F:glutaminyl-tRNA synthase (glutamine-hydrolyzing) activity"/>
    <property type="evidence" value="ECO:0007669"/>
    <property type="project" value="UniProtKB-UniRule"/>
</dbReference>
<dbReference type="Gene3D" id="3.90.1300.10">
    <property type="entry name" value="Amidase signature (AS) domain"/>
    <property type="match status" value="1"/>
</dbReference>
<keyword evidence="7" id="KW-0150">Chloroplast</keyword>
<accession>A0A067L6U6</accession>
<keyword evidence="2 7" id="KW-0436">Ligase</keyword>
<comment type="similarity">
    <text evidence="1 7">Belongs to the amidase family. GatA subfamily.</text>
</comment>
<comment type="subunit">
    <text evidence="7">Subunit of the heterotrimeric GatCAB amidotransferase (AdT) complex, composed of A, B and C subunits.</text>
</comment>